<dbReference type="EMBL" id="CAJVRM010000358">
    <property type="protein sequence ID" value="CAG8980111.1"/>
    <property type="molecule type" value="Genomic_DNA"/>
</dbReference>
<protein>
    <submittedName>
        <fullName evidence="2">Uncharacterized protein</fullName>
    </submittedName>
</protein>
<sequence>MTVNGSSISRETTLVPTPKDHLHSQPLAREVTIDFAITIIKPRILSVTELHVDTGAPKSLALQVSYEFVYSFNGQPGTIHNVTSSPEGTAAPVTPNPTEFTIRNIDPAGAPVQNTTRGGFSKIIMGDKLHLLMELWL</sequence>
<evidence type="ECO:0000313" key="2">
    <source>
        <dbReference type="EMBL" id="CAG8980111.1"/>
    </source>
</evidence>
<name>A0A9N9LWY6_9HELO</name>
<dbReference type="AlphaFoldDB" id="A0A9N9LWY6"/>
<proteinExistence type="predicted"/>
<evidence type="ECO:0000256" key="1">
    <source>
        <dbReference type="SAM" id="MobiDB-lite"/>
    </source>
</evidence>
<accession>A0A9N9LWY6</accession>
<evidence type="ECO:0000313" key="3">
    <source>
        <dbReference type="Proteomes" id="UP000701801"/>
    </source>
</evidence>
<reference evidence="2" key="1">
    <citation type="submission" date="2021-07" db="EMBL/GenBank/DDBJ databases">
        <authorList>
            <person name="Durling M."/>
        </authorList>
    </citation>
    <scope>NUCLEOTIDE SEQUENCE</scope>
</reference>
<organism evidence="2 3">
    <name type="scientific">Hymenoscyphus albidus</name>
    <dbReference type="NCBI Taxonomy" id="595503"/>
    <lineage>
        <taxon>Eukaryota</taxon>
        <taxon>Fungi</taxon>
        <taxon>Dikarya</taxon>
        <taxon>Ascomycota</taxon>
        <taxon>Pezizomycotina</taxon>
        <taxon>Leotiomycetes</taxon>
        <taxon>Helotiales</taxon>
        <taxon>Helotiaceae</taxon>
        <taxon>Hymenoscyphus</taxon>
    </lineage>
</organism>
<gene>
    <name evidence="2" type="ORF">HYALB_00012752</name>
</gene>
<feature type="region of interest" description="Disordered" evidence="1">
    <location>
        <begin position="1"/>
        <end position="21"/>
    </location>
</feature>
<dbReference type="OrthoDB" id="10510006at2759"/>
<feature type="compositionally biased region" description="Polar residues" evidence="1">
    <location>
        <begin position="1"/>
        <end position="15"/>
    </location>
</feature>
<keyword evidence="3" id="KW-1185">Reference proteome</keyword>
<dbReference type="Proteomes" id="UP000701801">
    <property type="component" value="Unassembled WGS sequence"/>
</dbReference>
<comment type="caution">
    <text evidence="2">The sequence shown here is derived from an EMBL/GenBank/DDBJ whole genome shotgun (WGS) entry which is preliminary data.</text>
</comment>